<gene>
    <name evidence="1" type="ORF">B7H17_25030</name>
    <name evidence="2" type="ORF">ID616_30335</name>
</gene>
<protein>
    <submittedName>
        <fullName evidence="1">Uncharacterized protein</fullName>
    </submittedName>
</protein>
<geneLocation type="plasmid" evidence="2 4">
    <name>pZXPA-20-602k</name>
</geneLocation>
<dbReference type="Proteomes" id="UP000516786">
    <property type="component" value="Plasmid pZXPA-20-602k"/>
</dbReference>
<reference evidence="2 4" key="2">
    <citation type="submission" date="2020-09" db="EMBL/GenBank/DDBJ databases">
        <title>Co-existence of a novel multidrug-resistance efflux pump with carbapenem resistance gene blaVIM-2 in one megaplasmid in Pseudomonas putida.</title>
        <authorList>
            <person name="Peng K."/>
            <person name="Li R."/>
        </authorList>
    </citation>
    <scope>NUCLEOTIDE SEQUENCE [LARGE SCALE GENOMIC DNA]</scope>
    <source>
        <strain evidence="2 4">ZXPA-20</strain>
        <plasmid evidence="2 4">pZXPA-20-602k</plasmid>
    </source>
</reference>
<organism evidence="1 3">
    <name type="scientific">Pseudomonas putida</name>
    <name type="common">Arthrobacter siderocapsulatus</name>
    <dbReference type="NCBI Taxonomy" id="303"/>
    <lineage>
        <taxon>Bacteria</taxon>
        <taxon>Pseudomonadati</taxon>
        <taxon>Pseudomonadota</taxon>
        <taxon>Gammaproteobacteria</taxon>
        <taxon>Pseudomonadales</taxon>
        <taxon>Pseudomonadaceae</taxon>
        <taxon>Pseudomonas</taxon>
    </lineage>
</organism>
<dbReference type="RefSeq" id="WP_084851025.1">
    <property type="nucleotide sequence ID" value="NZ_CP061724.1"/>
</dbReference>
<evidence type="ECO:0000313" key="1">
    <source>
        <dbReference type="EMBL" id="ORL58795.1"/>
    </source>
</evidence>
<evidence type="ECO:0000313" key="3">
    <source>
        <dbReference type="Proteomes" id="UP000193675"/>
    </source>
</evidence>
<keyword evidence="2" id="KW-0614">Plasmid</keyword>
<dbReference type="AlphaFoldDB" id="A0A1X1A5P0"/>
<dbReference type="EMBL" id="CP061724">
    <property type="protein sequence ID" value="QOD01523.1"/>
    <property type="molecule type" value="Genomic_DNA"/>
</dbReference>
<evidence type="ECO:0000313" key="2">
    <source>
        <dbReference type="EMBL" id="QOD01523.1"/>
    </source>
</evidence>
<proteinExistence type="predicted"/>
<reference evidence="1 3" key="1">
    <citation type="submission" date="2017-04" db="EMBL/GenBank/DDBJ databases">
        <title>Presence of VIM-2 positive Pseudomonas species in chickens and their surrounding environment.</title>
        <authorList>
            <person name="Zhang R."/>
        </authorList>
    </citation>
    <scope>NUCLEOTIDE SEQUENCE [LARGE SCALE GENOMIC DNA]</scope>
    <source>
        <strain evidence="1 3">DZ-C18</strain>
    </source>
</reference>
<sequence>MGSTVSTAKLVGAFQGNDGQLCYALFEQTYSKNCHPHTPVWNAMQVGDLAATIKAIFSYGSSCEGGMLQGAGGRPITPEGYIASWLKELENPVRMHDRDIELKVSDTYQAPIANGDFERVKTVLNDLGRHDIVTSLEAGESVTVTLHKDHALLGAIYDGRNAGLWRVMPAYDVPVHGLRDATLGYKPQKAKGYQIDVPQVMKIHEADCSLLMPDEEGNWRCAGWAYSIVGEFVRTLWEAELREPGSYRSRVKAYRAAIDNAVSMPKDAKVIVDTTVKLLSYEQTSVDEAVQKFTHQAVGQELHLVVPEDRDQLYYLTRLPPSCAKWVITERSAQAHTNQNGDMATMTQLSLLG</sequence>
<dbReference type="OrthoDB" id="8477376at2"/>
<accession>A0A1X1A5P0</accession>
<dbReference type="Proteomes" id="UP000193675">
    <property type="component" value="Unassembled WGS sequence"/>
</dbReference>
<evidence type="ECO:0000313" key="4">
    <source>
        <dbReference type="Proteomes" id="UP000516786"/>
    </source>
</evidence>
<name>A0A1X1A5P0_PSEPU</name>
<dbReference type="EMBL" id="NBWC01000049">
    <property type="protein sequence ID" value="ORL58795.1"/>
    <property type="molecule type" value="Genomic_DNA"/>
</dbReference>